<name>A0A2Z6PFG6_TRISU</name>
<dbReference type="PANTHER" id="PTHR35701">
    <property type="entry name" value="OS11G0148400 PROTEIN"/>
    <property type="match status" value="1"/>
</dbReference>
<evidence type="ECO:0000313" key="3">
    <source>
        <dbReference type="EMBL" id="GAU42797.1"/>
    </source>
</evidence>
<sequence length="852" mass="93101">MHGNSAVGVLPDSSAGISNKVDDWQLGFGFSPISASHSPLPGPKSESNQTGDGLTMFNQTFGKLANTHLWPGPNQSLEAPKKDDIYPTHHGLVSISNVAVPNPSADGPVNSNTSDLNQDEDDDGWEFKSAEWETGNKNSNVKLNKKNGLESNVEAPKHGNSVVGVTVGALLDSSARVSDKVGEWHPGFEFSPSSAAQSSQPGPKSESNESGAGLTLFNQTFGNLANAHSWPEASKQDNIYPTAIEALNNDGGASHSTLDPSIASQSHRSNGWGFGFDFNSTSMGEDSLFSESYFKGANDHDENNKSNASPTNMNVGSDVNMHESKDAVTESGIKPEKPLITSENRREALPLSIFGDDMPDTNEHSVSQDLFPHPPVSPKHNNLNSPGSNLPINDLIWTLYSQTENKTSPNVAPKASGNQISGSPELSGSNLDNSDDFDDDFGDFKDASPETTFTQESAQNTSFNHPTEFNENGLQTSLKVLNSDLFNGNDGFEDDSWEFKDAISGTCGQDQASTIDHTDLLTQLSTELELSDCVEFFSNLKDELCNEVLFHLQNLKKAQDVAAQSGEEAKVKALEVEIQEFSEILHQHHMSIPVEYLSENYSPRNVNFDELLKVLKEPKFLPLESEYQLPSRLAMAGTDIKYAMELLKDAVSTLRILKLGSGEEQSNYLTIWSKIAFVCSQELKHGAYIWTEAVKKNVHDQLLSIPKGVQYIHALGEIYRVVEIVRVSAKLHKPWMLSGSIDRTSLFALLSECNSLWLASGLEEAISSISNHNNFDVDGISRELVQSIKYIHELDEHALQSYVVSGEETMCQLSALPADWLPGLNLATWNGKPCFVKLANLWVNLISSDPPK</sequence>
<feature type="region of interest" description="Disordered" evidence="1">
    <location>
        <begin position="101"/>
        <end position="123"/>
    </location>
</feature>
<feature type="compositionally biased region" description="Polar residues" evidence="1">
    <location>
        <begin position="305"/>
        <end position="317"/>
    </location>
</feature>
<feature type="region of interest" description="Disordered" evidence="1">
    <location>
        <begin position="299"/>
        <end position="332"/>
    </location>
</feature>
<feature type="region of interest" description="Disordered" evidence="1">
    <location>
        <begin position="183"/>
        <end position="213"/>
    </location>
</feature>
<feature type="compositionally biased region" description="Polar residues" evidence="1">
    <location>
        <begin position="406"/>
        <end position="424"/>
    </location>
</feature>
<dbReference type="AlphaFoldDB" id="A0A2Z6PFG6"/>
<dbReference type="InterPro" id="IPR059024">
    <property type="entry name" value="SYNRG_C"/>
</dbReference>
<accession>A0A2Z6PFG6</accession>
<gene>
    <name evidence="3" type="ORF">TSUD_34410</name>
</gene>
<feature type="region of interest" description="Disordered" evidence="1">
    <location>
        <begin position="35"/>
        <end position="56"/>
    </location>
</feature>
<feature type="compositionally biased region" description="Polar residues" evidence="1">
    <location>
        <begin position="449"/>
        <end position="469"/>
    </location>
</feature>
<dbReference type="EMBL" id="DF973940">
    <property type="protein sequence ID" value="GAU42797.1"/>
    <property type="molecule type" value="Genomic_DNA"/>
</dbReference>
<evidence type="ECO:0000259" key="2">
    <source>
        <dbReference type="Pfam" id="PF25999"/>
    </source>
</evidence>
<dbReference type="Proteomes" id="UP000242715">
    <property type="component" value="Unassembled WGS sequence"/>
</dbReference>
<evidence type="ECO:0000313" key="4">
    <source>
        <dbReference type="Proteomes" id="UP000242715"/>
    </source>
</evidence>
<proteinExistence type="predicted"/>
<dbReference type="PANTHER" id="PTHR35701:SF1">
    <property type="entry name" value="OS11G0148400 PROTEIN"/>
    <property type="match status" value="1"/>
</dbReference>
<reference evidence="4" key="1">
    <citation type="journal article" date="2017" name="Front. Plant Sci.">
        <title>Climate Clever Clovers: New Paradigm to Reduce the Environmental Footprint of Ruminants by Breeding Low Methanogenic Forages Utilizing Haplotype Variation.</title>
        <authorList>
            <person name="Kaur P."/>
            <person name="Appels R."/>
            <person name="Bayer P.E."/>
            <person name="Keeble-Gagnere G."/>
            <person name="Wang J."/>
            <person name="Hirakawa H."/>
            <person name="Shirasawa K."/>
            <person name="Vercoe P."/>
            <person name="Stefanova K."/>
            <person name="Durmic Z."/>
            <person name="Nichols P."/>
            <person name="Revell C."/>
            <person name="Isobe S.N."/>
            <person name="Edwards D."/>
            <person name="Erskine W."/>
        </authorList>
    </citation>
    <scope>NUCLEOTIDE SEQUENCE [LARGE SCALE GENOMIC DNA]</scope>
    <source>
        <strain evidence="4">cv. Daliak</strain>
    </source>
</reference>
<feature type="region of interest" description="Disordered" evidence="1">
    <location>
        <begin position="66"/>
        <end position="85"/>
    </location>
</feature>
<feature type="compositionally biased region" description="Basic and acidic residues" evidence="1">
    <location>
        <begin position="320"/>
        <end position="332"/>
    </location>
</feature>
<keyword evidence="4" id="KW-1185">Reference proteome</keyword>
<feature type="region of interest" description="Disordered" evidence="1">
    <location>
        <begin position="406"/>
        <end position="469"/>
    </location>
</feature>
<evidence type="ECO:0000256" key="1">
    <source>
        <dbReference type="SAM" id="MobiDB-lite"/>
    </source>
</evidence>
<dbReference type="OrthoDB" id="765227at2759"/>
<organism evidence="3 4">
    <name type="scientific">Trifolium subterraneum</name>
    <name type="common">Subterranean clover</name>
    <dbReference type="NCBI Taxonomy" id="3900"/>
    <lineage>
        <taxon>Eukaryota</taxon>
        <taxon>Viridiplantae</taxon>
        <taxon>Streptophyta</taxon>
        <taxon>Embryophyta</taxon>
        <taxon>Tracheophyta</taxon>
        <taxon>Spermatophyta</taxon>
        <taxon>Magnoliopsida</taxon>
        <taxon>eudicotyledons</taxon>
        <taxon>Gunneridae</taxon>
        <taxon>Pentapetalae</taxon>
        <taxon>rosids</taxon>
        <taxon>fabids</taxon>
        <taxon>Fabales</taxon>
        <taxon>Fabaceae</taxon>
        <taxon>Papilionoideae</taxon>
        <taxon>50 kb inversion clade</taxon>
        <taxon>NPAAA clade</taxon>
        <taxon>Hologalegina</taxon>
        <taxon>IRL clade</taxon>
        <taxon>Trifolieae</taxon>
        <taxon>Trifolium</taxon>
    </lineage>
</organism>
<feature type="compositionally biased region" description="Polar residues" evidence="1">
    <location>
        <begin position="45"/>
        <end position="56"/>
    </location>
</feature>
<feature type="domain" description="Synergin gamma C-terminal" evidence="2">
    <location>
        <begin position="662"/>
        <end position="852"/>
    </location>
</feature>
<protein>
    <recommendedName>
        <fullName evidence="2">Synergin gamma C-terminal domain-containing protein</fullName>
    </recommendedName>
</protein>
<dbReference type="Pfam" id="PF25999">
    <property type="entry name" value="SYNRG_C"/>
    <property type="match status" value="1"/>
</dbReference>
<feature type="compositionally biased region" description="Low complexity" evidence="1">
    <location>
        <begin position="191"/>
        <end position="201"/>
    </location>
</feature>